<dbReference type="PANTHER" id="PTHR20913:SF7">
    <property type="entry name" value="RE60063P"/>
    <property type="match status" value="1"/>
</dbReference>
<dbReference type="EMBL" id="JAVRRL010000031">
    <property type="protein sequence ID" value="KAK5112353.1"/>
    <property type="molecule type" value="Genomic_DNA"/>
</dbReference>
<dbReference type="PROSITE" id="PS50086">
    <property type="entry name" value="TBC_RABGAP"/>
    <property type="match status" value="1"/>
</dbReference>
<protein>
    <recommendedName>
        <fullName evidence="2">Rab-GAP TBC domain-containing protein</fullName>
    </recommendedName>
</protein>
<dbReference type="GO" id="GO:0006888">
    <property type="term" value="P:endoplasmic reticulum to Golgi vesicle-mediated transport"/>
    <property type="evidence" value="ECO:0007669"/>
    <property type="project" value="TreeGrafter"/>
</dbReference>
<name>A0AAN7YP94_9PEZI</name>
<evidence type="ECO:0000259" key="2">
    <source>
        <dbReference type="PROSITE" id="PS50086"/>
    </source>
</evidence>
<dbReference type="SMART" id="SM00164">
    <property type="entry name" value="TBC"/>
    <property type="match status" value="1"/>
</dbReference>
<dbReference type="FunFam" id="1.10.472.80:FF:000060">
    <property type="entry name" value="TBC domain protein, putative"/>
    <property type="match status" value="1"/>
</dbReference>
<dbReference type="Pfam" id="PF00566">
    <property type="entry name" value="RabGAP-TBC"/>
    <property type="match status" value="1"/>
</dbReference>
<dbReference type="PANTHER" id="PTHR20913">
    <property type="entry name" value="TBC1 DOMAIN FAMILY MEMBER 20/GTPASE"/>
    <property type="match status" value="1"/>
</dbReference>
<gene>
    <name evidence="3" type="ORF">LTR62_004316</name>
</gene>
<comment type="caution">
    <text evidence="3">The sequence shown here is derived from an EMBL/GenBank/DDBJ whole genome shotgun (WGS) entry which is preliminary data.</text>
</comment>
<dbReference type="SUPFAM" id="SSF47923">
    <property type="entry name" value="Ypt/Rab-GAP domain of gyp1p"/>
    <property type="match status" value="2"/>
</dbReference>
<dbReference type="Proteomes" id="UP001310890">
    <property type="component" value="Unassembled WGS sequence"/>
</dbReference>
<proteinExistence type="predicted"/>
<keyword evidence="1" id="KW-0343">GTPase activation</keyword>
<evidence type="ECO:0000313" key="4">
    <source>
        <dbReference type="Proteomes" id="UP001310890"/>
    </source>
</evidence>
<evidence type="ECO:0000256" key="1">
    <source>
        <dbReference type="ARBA" id="ARBA00022468"/>
    </source>
</evidence>
<dbReference type="GO" id="GO:0005789">
    <property type="term" value="C:endoplasmic reticulum membrane"/>
    <property type="evidence" value="ECO:0007669"/>
    <property type="project" value="TreeGrafter"/>
</dbReference>
<dbReference type="InterPro" id="IPR035969">
    <property type="entry name" value="Rab-GAP_TBC_sf"/>
</dbReference>
<accession>A0AAN7YP94</accession>
<sequence length="419" mass="47875">MSREELLDSAVASLPPLSTSWRAEPLSSSEREKVQCILRACRDRDFNTLCTLASTEGGLVEDGLRRIAWPILLNCKDTEQSEKSEEKATLHRDEEQVQLDVRRSFVYYPQDEPEQQKQTRKQELSRVITTVLRAHPMLHYFQGYHDIVQVFLLVLGEDAAISAVARISLLRIRDFMLPTMSGTESHLHLLPAILYAADSELYYHLSQSQPFFALPAILTLYAHDIEEYGVIARLFDFLLASEAAVPVYLFAVIVLSRKKQLLEIEADEPDMLHVTLTKLPKPLDLESLIRQTRNLFAKHPPQKLPGRAWAKISRYSVLKTSHNLQRLATQSLADGETMFKLHSAEIERSEEWKRKRIRMQQLAKRYREPAKYAGTAAIALVLAYWLRNTAQADGALAQILPLVKRAVYWGSDLLHACLF</sequence>
<dbReference type="Gene3D" id="1.10.472.80">
    <property type="entry name" value="Ypt/Rab-GAP domain of gyp1p, domain 3"/>
    <property type="match status" value="1"/>
</dbReference>
<reference evidence="3" key="1">
    <citation type="submission" date="2023-08" db="EMBL/GenBank/DDBJ databases">
        <title>Black Yeasts Isolated from many extreme environments.</title>
        <authorList>
            <person name="Coleine C."/>
            <person name="Stajich J.E."/>
            <person name="Selbmann L."/>
        </authorList>
    </citation>
    <scope>NUCLEOTIDE SEQUENCE</scope>
    <source>
        <strain evidence="3">CCFEE 5401</strain>
    </source>
</reference>
<dbReference type="FunFam" id="1.10.8.1310:FF:000001">
    <property type="entry name" value="TBC1 domain family, member 20"/>
    <property type="match status" value="1"/>
</dbReference>
<dbReference type="Gene3D" id="1.10.8.1310">
    <property type="match status" value="1"/>
</dbReference>
<organism evidence="3 4">
    <name type="scientific">Meristemomyces frigidus</name>
    <dbReference type="NCBI Taxonomy" id="1508187"/>
    <lineage>
        <taxon>Eukaryota</taxon>
        <taxon>Fungi</taxon>
        <taxon>Dikarya</taxon>
        <taxon>Ascomycota</taxon>
        <taxon>Pezizomycotina</taxon>
        <taxon>Dothideomycetes</taxon>
        <taxon>Dothideomycetidae</taxon>
        <taxon>Mycosphaerellales</taxon>
        <taxon>Teratosphaeriaceae</taxon>
        <taxon>Meristemomyces</taxon>
    </lineage>
</organism>
<feature type="domain" description="Rab-GAP TBC" evidence="2">
    <location>
        <begin position="59"/>
        <end position="242"/>
    </location>
</feature>
<dbReference type="InterPro" id="IPR000195">
    <property type="entry name" value="Rab-GAP-TBC_dom"/>
</dbReference>
<dbReference type="GO" id="GO:0005096">
    <property type="term" value="F:GTPase activator activity"/>
    <property type="evidence" value="ECO:0007669"/>
    <property type="project" value="UniProtKB-KW"/>
</dbReference>
<dbReference type="AlphaFoldDB" id="A0AAN7YP94"/>
<evidence type="ECO:0000313" key="3">
    <source>
        <dbReference type="EMBL" id="KAK5112353.1"/>
    </source>
</evidence>
<dbReference type="InterPro" id="IPR045913">
    <property type="entry name" value="TBC20/Gyp8-like"/>
</dbReference>